<feature type="non-terminal residue" evidence="1">
    <location>
        <position position="87"/>
    </location>
</feature>
<evidence type="ECO:0000313" key="2">
    <source>
        <dbReference type="Proteomes" id="UP000789860"/>
    </source>
</evidence>
<organism evidence="1 2">
    <name type="scientific">Scutellospora calospora</name>
    <dbReference type="NCBI Taxonomy" id="85575"/>
    <lineage>
        <taxon>Eukaryota</taxon>
        <taxon>Fungi</taxon>
        <taxon>Fungi incertae sedis</taxon>
        <taxon>Mucoromycota</taxon>
        <taxon>Glomeromycotina</taxon>
        <taxon>Glomeromycetes</taxon>
        <taxon>Diversisporales</taxon>
        <taxon>Gigasporaceae</taxon>
        <taxon>Scutellospora</taxon>
    </lineage>
</organism>
<comment type="caution">
    <text evidence="1">The sequence shown here is derived from an EMBL/GenBank/DDBJ whole genome shotgun (WGS) entry which is preliminary data.</text>
</comment>
<dbReference type="Proteomes" id="UP000789860">
    <property type="component" value="Unassembled WGS sequence"/>
</dbReference>
<keyword evidence="2" id="KW-1185">Reference proteome</keyword>
<sequence length="87" mass="10020">LNKDLNIANENEYYNTSNSYNPSEFPISYDSELKISNITCSALVDESIKSCNDYVSWTSNGCWAFSPFVFSERTNFYEEKLQCNDSL</sequence>
<protein>
    <submittedName>
        <fullName evidence="1">3114_t:CDS:1</fullName>
    </submittedName>
</protein>
<dbReference type="EMBL" id="CAJVPM010028812">
    <property type="protein sequence ID" value="CAG8670939.1"/>
    <property type="molecule type" value="Genomic_DNA"/>
</dbReference>
<feature type="non-terminal residue" evidence="1">
    <location>
        <position position="1"/>
    </location>
</feature>
<evidence type="ECO:0000313" key="1">
    <source>
        <dbReference type="EMBL" id="CAG8670939.1"/>
    </source>
</evidence>
<proteinExistence type="predicted"/>
<reference evidence="1" key="1">
    <citation type="submission" date="2021-06" db="EMBL/GenBank/DDBJ databases">
        <authorList>
            <person name="Kallberg Y."/>
            <person name="Tangrot J."/>
            <person name="Rosling A."/>
        </authorList>
    </citation>
    <scope>NUCLEOTIDE SEQUENCE</scope>
    <source>
        <strain evidence="1">AU212A</strain>
    </source>
</reference>
<name>A0ACA9NQ06_9GLOM</name>
<accession>A0ACA9NQ06</accession>
<gene>
    <name evidence="1" type="ORF">SCALOS_LOCUS9371</name>
</gene>